<feature type="transmembrane region" description="Helical" evidence="1">
    <location>
        <begin position="112"/>
        <end position="133"/>
    </location>
</feature>
<evidence type="ECO:0000256" key="1">
    <source>
        <dbReference type="SAM" id="Phobius"/>
    </source>
</evidence>
<dbReference type="EMBL" id="CP001034">
    <property type="protein sequence ID" value="ACB84732.1"/>
    <property type="molecule type" value="Genomic_DNA"/>
</dbReference>
<dbReference type="KEGG" id="nth:Nther_1149"/>
<proteinExistence type="predicted"/>
<keyword evidence="1" id="KW-1133">Transmembrane helix</keyword>
<keyword evidence="1" id="KW-0812">Transmembrane</keyword>
<dbReference type="InParanoid" id="B2A1J2"/>
<evidence type="ECO:0000313" key="2">
    <source>
        <dbReference type="EMBL" id="ACB84732.1"/>
    </source>
</evidence>
<accession>B2A1J2</accession>
<feature type="transmembrane region" description="Helical" evidence="1">
    <location>
        <begin position="53"/>
        <end position="76"/>
    </location>
</feature>
<gene>
    <name evidence="2" type="ordered locus">Nther_1149</name>
</gene>
<keyword evidence="1" id="KW-0472">Membrane</keyword>
<dbReference type="AlphaFoldDB" id="B2A1J2"/>
<dbReference type="HOGENOM" id="CLU_1813742_0_0_9"/>
<evidence type="ECO:0000313" key="3">
    <source>
        <dbReference type="Proteomes" id="UP000001683"/>
    </source>
</evidence>
<name>B2A1J2_NATTJ</name>
<sequence>MRDYIQVSVYAGTLAALGAFAFLLILSIVIPFLGIDMFLPAFDENFSDLILTLIWSIVVGIFYAFIYLLTLIYTGWENSLTKALAVIIIIWLIASGPIMLILNILPPTGEELLPIIAFFWAHILFAILLRFWVERLRDRFQV</sequence>
<feature type="transmembrane region" description="Helical" evidence="1">
    <location>
        <begin position="83"/>
        <end position="106"/>
    </location>
</feature>
<protein>
    <submittedName>
        <fullName evidence="2">Uncharacterized protein</fullName>
    </submittedName>
</protein>
<dbReference type="Proteomes" id="UP000001683">
    <property type="component" value="Chromosome"/>
</dbReference>
<feature type="transmembrane region" description="Helical" evidence="1">
    <location>
        <begin position="7"/>
        <end position="33"/>
    </location>
</feature>
<reference evidence="2 3" key="2">
    <citation type="journal article" date="2011" name="J. Bacteriol.">
        <title>Complete genome sequence of the anaerobic, halophilic alkalithermophile Natranaerobius thermophilus JW/NM-WN-LF.</title>
        <authorList>
            <person name="Zhao B."/>
            <person name="Mesbah N.M."/>
            <person name="Dalin E."/>
            <person name="Goodwin L."/>
            <person name="Nolan M."/>
            <person name="Pitluck S."/>
            <person name="Chertkov O."/>
            <person name="Brettin T.S."/>
            <person name="Han J."/>
            <person name="Larimer F.W."/>
            <person name="Land M.L."/>
            <person name="Hauser L."/>
            <person name="Kyrpides N."/>
            <person name="Wiegel J."/>
        </authorList>
    </citation>
    <scope>NUCLEOTIDE SEQUENCE [LARGE SCALE GENOMIC DNA]</scope>
    <source>
        <strain evidence="3">ATCC BAA-1301 / DSM 18059 / JW/NM-WN-LF</strain>
    </source>
</reference>
<dbReference type="RefSeq" id="WP_012447607.1">
    <property type="nucleotide sequence ID" value="NC_010718.1"/>
</dbReference>
<keyword evidence="3" id="KW-1185">Reference proteome</keyword>
<reference evidence="2 3" key="1">
    <citation type="submission" date="2008-04" db="EMBL/GenBank/DDBJ databases">
        <title>Complete sequence of chromosome of Natranaerobius thermophilus JW/NM-WN-LF.</title>
        <authorList>
            <consortium name="US DOE Joint Genome Institute"/>
            <person name="Copeland A."/>
            <person name="Lucas S."/>
            <person name="Lapidus A."/>
            <person name="Glavina del Rio T."/>
            <person name="Dalin E."/>
            <person name="Tice H."/>
            <person name="Bruce D."/>
            <person name="Goodwin L."/>
            <person name="Pitluck S."/>
            <person name="Chertkov O."/>
            <person name="Brettin T."/>
            <person name="Detter J.C."/>
            <person name="Han C."/>
            <person name="Kuske C.R."/>
            <person name="Schmutz J."/>
            <person name="Larimer F."/>
            <person name="Land M."/>
            <person name="Hauser L."/>
            <person name="Kyrpides N."/>
            <person name="Lykidis A."/>
            <person name="Mesbah N.M."/>
            <person name="Wiegel J."/>
        </authorList>
    </citation>
    <scope>NUCLEOTIDE SEQUENCE [LARGE SCALE GENOMIC DNA]</scope>
    <source>
        <strain evidence="3">ATCC BAA-1301 / DSM 18059 / JW/NM-WN-LF</strain>
    </source>
</reference>
<organism evidence="2 3">
    <name type="scientific">Natranaerobius thermophilus (strain ATCC BAA-1301 / DSM 18059 / JW/NM-WN-LF)</name>
    <dbReference type="NCBI Taxonomy" id="457570"/>
    <lineage>
        <taxon>Bacteria</taxon>
        <taxon>Bacillati</taxon>
        <taxon>Bacillota</taxon>
        <taxon>Clostridia</taxon>
        <taxon>Natranaerobiales</taxon>
        <taxon>Natranaerobiaceae</taxon>
        <taxon>Natranaerobius</taxon>
    </lineage>
</organism>